<keyword evidence="3" id="KW-0378">Hydrolase</keyword>
<sequence length="327" mass="35835">MRGLLVLSVHFLALAFAIAAAPLSKPLVPVGPDVLKTLKLHANYAQAAYCSRSDLQSNIQGCNKKLENVKLVSYLYNPDADSAGFVGIDRKAKKVILSFRGSVSGQNWVSNGNAKDQYKLVVTGHSLGGGIATLAALDLLMSKHESQRSHLLSNRLFLHTYGEPAIGNAAFVQFLLDTFRAKSAVSNIARVTNKSDGVVLLSPVLLTDSAIILKGANTVYNWYKNAVKWAKDLFSKSPGNTPGLNESGKNVHVDLYMHHPGEIHITENESTVYCKDIASGHATYDHRCSGSLWGNLCRDHLKYWDIKFADVKVPLNLLFINDRCKSR</sequence>
<protein>
    <submittedName>
        <fullName evidence="3">Alpha/beta-hydrolase</fullName>
    </submittedName>
</protein>
<dbReference type="InterPro" id="IPR051218">
    <property type="entry name" value="Sec_MonoDiacylglyc_Lipase"/>
</dbReference>
<dbReference type="PANTHER" id="PTHR45856:SF24">
    <property type="entry name" value="FUNGAL LIPASE-LIKE DOMAIN-CONTAINING PROTEIN"/>
    <property type="match status" value="1"/>
</dbReference>
<dbReference type="SUPFAM" id="SSF53474">
    <property type="entry name" value="alpha/beta-Hydrolases"/>
    <property type="match status" value="1"/>
</dbReference>
<feature type="domain" description="Fungal lipase-type" evidence="2">
    <location>
        <begin position="115"/>
        <end position="203"/>
    </location>
</feature>
<evidence type="ECO:0000313" key="3">
    <source>
        <dbReference type="EMBL" id="ORX78026.1"/>
    </source>
</evidence>
<dbReference type="Gene3D" id="3.40.50.1820">
    <property type="entry name" value="alpha/beta hydrolase"/>
    <property type="match status" value="2"/>
</dbReference>
<evidence type="ECO:0000259" key="2">
    <source>
        <dbReference type="Pfam" id="PF01764"/>
    </source>
</evidence>
<dbReference type="InParanoid" id="A0A1Y1WXV8"/>
<keyword evidence="1" id="KW-0732">Signal</keyword>
<dbReference type="STRING" id="1314790.A0A1Y1WXV8"/>
<comment type="caution">
    <text evidence="3">The sequence shown here is derived from an EMBL/GenBank/DDBJ whole genome shotgun (WGS) entry which is preliminary data.</text>
</comment>
<proteinExistence type="predicted"/>
<dbReference type="OrthoDB" id="438440at2759"/>
<feature type="signal peptide" evidence="1">
    <location>
        <begin position="1"/>
        <end position="19"/>
    </location>
</feature>
<organism evidence="3 4">
    <name type="scientific">Basidiobolus meristosporus CBS 931.73</name>
    <dbReference type="NCBI Taxonomy" id="1314790"/>
    <lineage>
        <taxon>Eukaryota</taxon>
        <taxon>Fungi</taxon>
        <taxon>Fungi incertae sedis</taxon>
        <taxon>Zoopagomycota</taxon>
        <taxon>Entomophthoromycotina</taxon>
        <taxon>Basidiobolomycetes</taxon>
        <taxon>Basidiobolales</taxon>
        <taxon>Basidiobolaceae</taxon>
        <taxon>Basidiobolus</taxon>
    </lineage>
</organism>
<evidence type="ECO:0000256" key="1">
    <source>
        <dbReference type="SAM" id="SignalP"/>
    </source>
</evidence>
<dbReference type="AlphaFoldDB" id="A0A1Y1WXV8"/>
<dbReference type="Proteomes" id="UP000193498">
    <property type="component" value="Unassembled WGS sequence"/>
</dbReference>
<dbReference type="InterPro" id="IPR002921">
    <property type="entry name" value="Fungal_lipase-type"/>
</dbReference>
<name>A0A1Y1WXV8_9FUNG</name>
<dbReference type="PANTHER" id="PTHR45856">
    <property type="entry name" value="ALPHA/BETA-HYDROLASES SUPERFAMILY PROTEIN"/>
    <property type="match status" value="1"/>
</dbReference>
<keyword evidence="4" id="KW-1185">Reference proteome</keyword>
<evidence type="ECO:0000313" key="4">
    <source>
        <dbReference type="Proteomes" id="UP000193498"/>
    </source>
</evidence>
<feature type="chain" id="PRO_5013390729" evidence="1">
    <location>
        <begin position="20"/>
        <end position="327"/>
    </location>
</feature>
<dbReference type="InterPro" id="IPR029058">
    <property type="entry name" value="AB_hydrolase_fold"/>
</dbReference>
<dbReference type="Pfam" id="PF01764">
    <property type="entry name" value="Lipase_3"/>
    <property type="match status" value="1"/>
</dbReference>
<dbReference type="GO" id="GO:0016787">
    <property type="term" value="F:hydrolase activity"/>
    <property type="evidence" value="ECO:0007669"/>
    <property type="project" value="UniProtKB-KW"/>
</dbReference>
<reference evidence="3 4" key="1">
    <citation type="submission" date="2016-07" db="EMBL/GenBank/DDBJ databases">
        <title>Pervasive Adenine N6-methylation of Active Genes in Fungi.</title>
        <authorList>
            <consortium name="DOE Joint Genome Institute"/>
            <person name="Mondo S.J."/>
            <person name="Dannebaum R.O."/>
            <person name="Kuo R.C."/>
            <person name="Labutti K."/>
            <person name="Haridas S."/>
            <person name="Kuo A."/>
            <person name="Salamov A."/>
            <person name="Ahrendt S.R."/>
            <person name="Lipzen A."/>
            <person name="Sullivan W."/>
            <person name="Andreopoulos W.B."/>
            <person name="Clum A."/>
            <person name="Lindquist E."/>
            <person name="Daum C."/>
            <person name="Ramamoorthy G.K."/>
            <person name="Gryganskyi A."/>
            <person name="Culley D."/>
            <person name="Magnuson J.K."/>
            <person name="James T.Y."/>
            <person name="O'Malley M.A."/>
            <person name="Stajich J.E."/>
            <person name="Spatafora J.W."/>
            <person name="Visel A."/>
            <person name="Grigoriev I.V."/>
        </authorList>
    </citation>
    <scope>NUCLEOTIDE SEQUENCE [LARGE SCALE GENOMIC DNA]</scope>
    <source>
        <strain evidence="3 4">CBS 931.73</strain>
    </source>
</reference>
<dbReference type="GO" id="GO:0006629">
    <property type="term" value="P:lipid metabolic process"/>
    <property type="evidence" value="ECO:0007669"/>
    <property type="project" value="InterPro"/>
</dbReference>
<dbReference type="EMBL" id="MCFE01000849">
    <property type="protein sequence ID" value="ORX78026.1"/>
    <property type="molecule type" value="Genomic_DNA"/>
</dbReference>
<accession>A0A1Y1WXV8</accession>
<dbReference type="CDD" id="cd00519">
    <property type="entry name" value="Lipase_3"/>
    <property type="match status" value="1"/>
</dbReference>
<gene>
    <name evidence="3" type="ORF">K493DRAFT_308780</name>
</gene>